<accession>A0AAD9JN56</accession>
<evidence type="ECO:0000256" key="3">
    <source>
        <dbReference type="ARBA" id="ARBA00022525"/>
    </source>
</evidence>
<organism evidence="7 8">
    <name type="scientific">Paralvinella palmiformis</name>
    <dbReference type="NCBI Taxonomy" id="53620"/>
    <lineage>
        <taxon>Eukaryota</taxon>
        <taxon>Metazoa</taxon>
        <taxon>Spiralia</taxon>
        <taxon>Lophotrochozoa</taxon>
        <taxon>Annelida</taxon>
        <taxon>Polychaeta</taxon>
        <taxon>Sedentaria</taxon>
        <taxon>Canalipalpata</taxon>
        <taxon>Terebellida</taxon>
        <taxon>Terebelliformia</taxon>
        <taxon>Alvinellidae</taxon>
        <taxon>Paralvinella</taxon>
    </lineage>
</organism>
<evidence type="ECO:0008006" key="9">
    <source>
        <dbReference type="Google" id="ProtNLM"/>
    </source>
</evidence>
<dbReference type="Proteomes" id="UP001208570">
    <property type="component" value="Unassembled WGS sequence"/>
</dbReference>
<feature type="chain" id="PRO_5041954292" description="Meteorin-like protein" evidence="6">
    <location>
        <begin position="19"/>
        <end position="330"/>
    </location>
</feature>
<feature type="signal peptide" evidence="6">
    <location>
        <begin position="1"/>
        <end position="18"/>
    </location>
</feature>
<protein>
    <recommendedName>
        <fullName evidence="9">Meteorin-like protein</fullName>
    </recommendedName>
</protein>
<dbReference type="PANTHER" id="PTHR28593">
    <property type="entry name" value="METEORIN-LIKE PROTEIN"/>
    <property type="match status" value="1"/>
</dbReference>
<name>A0AAD9JN56_9ANNE</name>
<evidence type="ECO:0000256" key="5">
    <source>
        <dbReference type="ARBA" id="ARBA00023157"/>
    </source>
</evidence>
<evidence type="ECO:0000256" key="4">
    <source>
        <dbReference type="ARBA" id="ARBA00022729"/>
    </source>
</evidence>
<keyword evidence="5" id="KW-1015">Disulfide bond</keyword>
<gene>
    <name evidence="7" type="ORF">LSH36_217g05099</name>
</gene>
<dbReference type="InterPro" id="IPR051998">
    <property type="entry name" value="Meteorin-like"/>
</dbReference>
<proteinExistence type="inferred from homology"/>
<evidence type="ECO:0000256" key="6">
    <source>
        <dbReference type="SAM" id="SignalP"/>
    </source>
</evidence>
<comment type="caution">
    <text evidence="7">The sequence shown here is derived from an EMBL/GenBank/DDBJ whole genome shotgun (WGS) entry which is preliminary data.</text>
</comment>
<evidence type="ECO:0000256" key="2">
    <source>
        <dbReference type="ARBA" id="ARBA00005669"/>
    </source>
</evidence>
<dbReference type="GO" id="GO:0005179">
    <property type="term" value="F:hormone activity"/>
    <property type="evidence" value="ECO:0007669"/>
    <property type="project" value="TreeGrafter"/>
</dbReference>
<sequence>MDWSALLALEILMIFTLCTVRVGSLVQDHCDTTLWDSGDDSVGVHDVSGRCAEGHIQWRTPFGALRISLQPKIQRKSELNATFEACILSSAYHTTVKFSLDDPETGLQPLAVLSSGLPRMSGELCFRSSGGPVVLYVESELLRESVALSLVQVDYDIRHLPGPGQRQDKDCRPCTDKEVLEAVCSSDVVFSGTIDHVMHHPELDETMLHLKVTKMIRQRTNLATDTHHRRTSSGFRSSYPRLRFLTEYGVKDWPPNEAASPSFSDPDIGQSDSLMIAPHRCGIKKGFGEFLFTGRIRFKKTFLHCAPRVEEFVKLWKRAKVKGHNLCTLD</sequence>
<dbReference type="AlphaFoldDB" id="A0AAD9JN56"/>
<dbReference type="PANTHER" id="PTHR28593:SF3">
    <property type="entry name" value="METEORIN-LIKE PROTEIN"/>
    <property type="match status" value="1"/>
</dbReference>
<dbReference type="EMBL" id="JAODUP010000217">
    <property type="protein sequence ID" value="KAK2156288.1"/>
    <property type="molecule type" value="Genomic_DNA"/>
</dbReference>
<keyword evidence="3" id="KW-0964">Secreted</keyword>
<evidence type="ECO:0000313" key="8">
    <source>
        <dbReference type="Proteomes" id="UP001208570"/>
    </source>
</evidence>
<comment type="subcellular location">
    <subcellularLocation>
        <location evidence="1">Secreted</location>
    </subcellularLocation>
</comment>
<comment type="similarity">
    <text evidence="2">Belongs to the meteorin family.</text>
</comment>
<reference evidence="7" key="1">
    <citation type="journal article" date="2023" name="Mol. Biol. Evol.">
        <title>Third-Generation Sequencing Reveals the Adaptive Role of the Epigenome in Three Deep-Sea Polychaetes.</title>
        <authorList>
            <person name="Perez M."/>
            <person name="Aroh O."/>
            <person name="Sun Y."/>
            <person name="Lan Y."/>
            <person name="Juniper S.K."/>
            <person name="Young C.R."/>
            <person name="Angers B."/>
            <person name="Qian P.Y."/>
        </authorList>
    </citation>
    <scope>NUCLEOTIDE SEQUENCE</scope>
    <source>
        <strain evidence="7">P08H-3</strain>
    </source>
</reference>
<dbReference type="GO" id="GO:0005615">
    <property type="term" value="C:extracellular space"/>
    <property type="evidence" value="ECO:0007669"/>
    <property type="project" value="TreeGrafter"/>
</dbReference>
<keyword evidence="4 6" id="KW-0732">Signal</keyword>
<evidence type="ECO:0000256" key="1">
    <source>
        <dbReference type="ARBA" id="ARBA00004613"/>
    </source>
</evidence>
<keyword evidence="8" id="KW-1185">Reference proteome</keyword>
<evidence type="ECO:0000313" key="7">
    <source>
        <dbReference type="EMBL" id="KAK2156288.1"/>
    </source>
</evidence>